<dbReference type="InterPro" id="IPR001356">
    <property type="entry name" value="HD"/>
</dbReference>
<dbReference type="GO" id="GO:0003677">
    <property type="term" value="F:DNA binding"/>
    <property type="evidence" value="ECO:0007669"/>
    <property type="project" value="UniProtKB-UniRule"/>
</dbReference>
<evidence type="ECO:0000256" key="5">
    <source>
        <dbReference type="SAM" id="MobiDB-lite"/>
    </source>
</evidence>
<feature type="region of interest" description="Disordered" evidence="5">
    <location>
        <begin position="1"/>
        <end position="27"/>
    </location>
</feature>
<dbReference type="InterPro" id="IPR009057">
    <property type="entry name" value="Homeodomain-like_sf"/>
</dbReference>
<keyword evidence="3 4" id="KW-0539">Nucleus</keyword>
<dbReference type="Gene3D" id="1.10.10.60">
    <property type="entry name" value="Homeodomain-like"/>
    <property type="match status" value="1"/>
</dbReference>
<keyword evidence="2 4" id="KW-0371">Homeobox</keyword>
<feature type="domain" description="Homeobox" evidence="6">
    <location>
        <begin position="125"/>
        <end position="188"/>
    </location>
</feature>
<evidence type="ECO:0000256" key="4">
    <source>
        <dbReference type="PROSITE-ProRule" id="PRU00108"/>
    </source>
</evidence>
<gene>
    <name evidence="7" type="ORF">ACHHYP_00647</name>
</gene>
<feature type="compositionally biased region" description="Polar residues" evidence="5">
    <location>
        <begin position="14"/>
        <end position="27"/>
    </location>
</feature>
<feature type="DNA-binding region" description="Homeobox" evidence="4">
    <location>
        <begin position="127"/>
        <end position="189"/>
    </location>
</feature>
<dbReference type="STRING" id="1202772.A0A1V9ZAN4"/>
<dbReference type="OrthoDB" id="10056939at2759"/>
<dbReference type="CDD" id="cd00086">
    <property type="entry name" value="homeodomain"/>
    <property type="match status" value="1"/>
</dbReference>
<organism evidence="7 8">
    <name type="scientific">Achlya hypogyna</name>
    <name type="common">Oomycete</name>
    <name type="synonym">Protoachlya hypogyna</name>
    <dbReference type="NCBI Taxonomy" id="1202772"/>
    <lineage>
        <taxon>Eukaryota</taxon>
        <taxon>Sar</taxon>
        <taxon>Stramenopiles</taxon>
        <taxon>Oomycota</taxon>
        <taxon>Saprolegniomycetes</taxon>
        <taxon>Saprolegniales</taxon>
        <taxon>Achlyaceae</taxon>
        <taxon>Achlya</taxon>
    </lineage>
</organism>
<dbReference type="Proteomes" id="UP000243579">
    <property type="component" value="Unassembled WGS sequence"/>
</dbReference>
<dbReference type="GO" id="GO:0006355">
    <property type="term" value="P:regulation of DNA-templated transcription"/>
    <property type="evidence" value="ECO:0007669"/>
    <property type="project" value="InterPro"/>
</dbReference>
<evidence type="ECO:0000313" key="7">
    <source>
        <dbReference type="EMBL" id="OQR94997.1"/>
    </source>
</evidence>
<evidence type="ECO:0000256" key="2">
    <source>
        <dbReference type="ARBA" id="ARBA00023155"/>
    </source>
</evidence>
<comment type="caution">
    <text evidence="7">The sequence shown here is derived from an EMBL/GenBank/DDBJ whole genome shotgun (WGS) entry which is preliminary data.</text>
</comment>
<dbReference type="SMART" id="SM00389">
    <property type="entry name" value="HOX"/>
    <property type="match status" value="1"/>
</dbReference>
<proteinExistence type="predicted"/>
<dbReference type="SUPFAM" id="SSF46689">
    <property type="entry name" value="Homeodomain-like"/>
    <property type="match status" value="1"/>
</dbReference>
<dbReference type="EMBL" id="JNBR01000341">
    <property type="protein sequence ID" value="OQR94997.1"/>
    <property type="molecule type" value="Genomic_DNA"/>
</dbReference>
<dbReference type="InterPro" id="IPR008422">
    <property type="entry name" value="KN_HD"/>
</dbReference>
<accession>A0A1V9ZAN4</accession>
<protein>
    <recommendedName>
        <fullName evidence="6">Homeobox domain-containing protein</fullName>
    </recommendedName>
</protein>
<name>A0A1V9ZAN4_ACHHY</name>
<comment type="subcellular location">
    <subcellularLocation>
        <location evidence="4">Nucleus</location>
    </subcellularLocation>
</comment>
<dbReference type="Pfam" id="PF05920">
    <property type="entry name" value="Homeobox_KN"/>
    <property type="match status" value="1"/>
</dbReference>
<dbReference type="InterPro" id="IPR050224">
    <property type="entry name" value="TALE_homeobox"/>
</dbReference>
<keyword evidence="1 4" id="KW-0238">DNA-binding</keyword>
<keyword evidence="8" id="KW-1185">Reference proteome</keyword>
<dbReference type="PANTHER" id="PTHR11850">
    <property type="entry name" value="HOMEOBOX PROTEIN TRANSCRIPTION FACTORS"/>
    <property type="match status" value="1"/>
</dbReference>
<dbReference type="AlphaFoldDB" id="A0A1V9ZAN4"/>
<evidence type="ECO:0000256" key="3">
    <source>
        <dbReference type="ARBA" id="ARBA00023242"/>
    </source>
</evidence>
<sequence length="218" mass="23411">MTLPNRAPGAGPSRGNSPGSACSSDTSRAYEDATAATLLTPPASIHQDIASTLQHLEGDAVWAAMAELFASADESPTSLGTAKYLADVTDVLKAAGPATRGLCGRYLAALDRAMDCSSRLPSPGKAPLKKRANLSKHAKHVLRTWFDAHFHHPYPSDDEKTALSVEGGITIDQVNNWFINTRVREWKPQIHKVLAQNAAGDSRILDAMLDKVKAPYKL</sequence>
<evidence type="ECO:0000313" key="8">
    <source>
        <dbReference type="Proteomes" id="UP000243579"/>
    </source>
</evidence>
<dbReference type="PROSITE" id="PS50071">
    <property type="entry name" value="HOMEOBOX_2"/>
    <property type="match status" value="1"/>
</dbReference>
<evidence type="ECO:0000259" key="6">
    <source>
        <dbReference type="PROSITE" id="PS50071"/>
    </source>
</evidence>
<reference evidence="7 8" key="1">
    <citation type="journal article" date="2014" name="Genome Biol. Evol.">
        <title>The secreted proteins of Achlya hypogyna and Thraustotheca clavata identify the ancestral oomycete secretome and reveal gene acquisitions by horizontal gene transfer.</title>
        <authorList>
            <person name="Misner I."/>
            <person name="Blouin N."/>
            <person name="Leonard G."/>
            <person name="Richards T.A."/>
            <person name="Lane C.E."/>
        </authorList>
    </citation>
    <scope>NUCLEOTIDE SEQUENCE [LARGE SCALE GENOMIC DNA]</scope>
    <source>
        <strain evidence="7 8">ATCC 48635</strain>
    </source>
</reference>
<dbReference type="GO" id="GO:0005634">
    <property type="term" value="C:nucleus"/>
    <property type="evidence" value="ECO:0007669"/>
    <property type="project" value="UniProtKB-SubCell"/>
</dbReference>
<evidence type="ECO:0000256" key="1">
    <source>
        <dbReference type="ARBA" id="ARBA00023125"/>
    </source>
</evidence>